<reference evidence="2" key="1">
    <citation type="journal article" date="2018" name="Genome Biol. Evol.">
        <title>Genomics and development of Lentinus tigrinus, a white-rot wood-decaying mushroom with dimorphic fruiting bodies.</title>
        <authorList>
            <person name="Wu B."/>
            <person name="Xu Z."/>
            <person name="Knudson A."/>
            <person name="Carlson A."/>
            <person name="Chen N."/>
            <person name="Kovaka S."/>
            <person name="LaButti K."/>
            <person name="Lipzen A."/>
            <person name="Pennachio C."/>
            <person name="Riley R."/>
            <person name="Schakwitz W."/>
            <person name="Umezawa K."/>
            <person name="Ohm R.A."/>
            <person name="Grigoriev I.V."/>
            <person name="Nagy L.G."/>
            <person name="Gibbons J."/>
            <person name="Hibbett D."/>
        </authorList>
    </citation>
    <scope>NUCLEOTIDE SEQUENCE [LARGE SCALE GENOMIC DNA]</scope>
    <source>
        <strain evidence="2">ALCF2SS1-6</strain>
    </source>
</reference>
<keyword evidence="3" id="KW-1185">Reference proteome</keyword>
<evidence type="ECO:0000256" key="1">
    <source>
        <dbReference type="SAM" id="SignalP"/>
    </source>
</evidence>
<evidence type="ECO:0000313" key="3">
    <source>
        <dbReference type="Proteomes" id="UP000313359"/>
    </source>
</evidence>
<organism evidence="2 3">
    <name type="scientific">Lentinus tigrinus ALCF2SS1-6</name>
    <dbReference type="NCBI Taxonomy" id="1328759"/>
    <lineage>
        <taxon>Eukaryota</taxon>
        <taxon>Fungi</taxon>
        <taxon>Dikarya</taxon>
        <taxon>Basidiomycota</taxon>
        <taxon>Agaricomycotina</taxon>
        <taxon>Agaricomycetes</taxon>
        <taxon>Polyporales</taxon>
        <taxon>Polyporaceae</taxon>
        <taxon>Lentinus</taxon>
    </lineage>
</organism>
<evidence type="ECO:0000313" key="2">
    <source>
        <dbReference type="EMBL" id="RPD53470.1"/>
    </source>
</evidence>
<sequence length="146" mass="16118">MFTLLAAFTFILYVVVSPVANTTPLDLEVEILPSSDTNLRLEKRNIGGVYICSGTNWGGECGYAVQPLDTCIVLGSDWKNKIASFGPDSCTMCFAYKTDNCAFGDGFFWMFQHPGDASGGRSVTNNPWNKHIESFKCWRSPDCYAS</sequence>
<dbReference type="AlphaFoldDB" id="A0A5C2RQL5"/>
<accession>A0A5C2RQL5</accession>
<feature type="chain" id="PRO_5023075405" evidence="1">
    <location>
        <begin position="23"/>
        <end position="146"/>
    </location>
</feature>
<dbReference type="OrthoDB" id="2727297at2759"/>
<protein>
    <submittedName>
        <fullName evidence="2">Uncharacterized protein</fullName>
    </submittedName>
</protein>
<gene>
    <name evidence="2" type="ORF">L227DRAFT_658220</name>
</gene>
<dbReference type="EMBL" id="ML122321">
    <property type="protein sequence ID" value="RPD53470.1"/>
    <property type="molecule type" value="Genomic_DNA"/>
</dbReference>
<keyword evidence="1" id="KW-0732">Signal</keyword>
<dbReference type="Proteomes" id="UP000313359">
    <property type="component" value="Unassembled WGS sequence"/>
</dbReference>
<proteinExistence type="predicted"/>
<name>A0A5C2RQL5_9APHY</name>
<feature type="signal peptide" evidence="1">
    <location>
        <begin position="1"/>
        <end position="22"/>
    </location>
</feature>
<dbReference type="STRING" id="1328759.A0A5C2RQL5"/>